<keyword evidence="5" id="KW-0677">Repeat</keyword>
<dbReference type="Pfam" id="PF08548">
    <property type="entry name" value="Peptidase_M10_C"/>
    <property type="match status" value="1"/>
</dbReference>
<dbReference type="HOGENOM" id="CLU_430133_0_0_5"/>
<dbReference type="GO" id="GO:0008270">
    <property type="term" value="F:zinc ion binding"/>
    <property type="evidence" value="ECO:0007669"/>
    <property type="project" value="InterPro"/>
</dbReference>
<keyword evidence="6" id="KW-0378">Hydrolase</keyword>
<accession>D5RPF2</accession>
<dbReference type="GO" id="GO:0006508">
    <property type="term" value="P:proteolysis"/>
    <property type="evidence" value="ECO:0007669"/>
    <property type="project" value="InterPro"/>
</dbReference>
<dbReference type="GO" id="GO:0005509">
    <property type="term" value="F:calcium ion binding"/>
    <property type="evidence" value="ECO:0007669"/>
    <property type="project" value="InterPro"/>
</dbReference>
<dbReference type="AlphaFoldDB" id="D5RPF2"/>
<dbReference type="Gene3D" id="2.150.10.10">
    <property type="entry name" value="Serralysin-like metalloprotease, C-terminal"/>
    <property type="match status" value="1"/>
</dbReference>
<dbReference type="OrthoDB" id="223957at2"/>
<dbReference type="RefSeq" id="WP_007001994.1">
    <property type="nucleotide sequence ID" value="NZ_GG770777.1"/>
</dbReference>
<dbReference type="GO" id="GO:0005615">
    <property type="term" value="C:extracellular space"/>
    <property type="evidence" value="ECO:0007669"/>
    <property type="project" value="InterPro"/>
</dbReference>
<dbReference type="SUPFAM" id="SSF51120">
    <property type="entry name" value="beta-Roll"/>
    <property type="match status" value="1"/>
</dbReference>
<evidence type="ECO:0000256" key="6">
    <source>
        <dbReference type="ARBA" id="ARBA00022801"/>
    </source>
</evidence>
<feature type="domain" description="Peptidase metallopeptidase" evidence="8">
    <location>
        <begin position="20"/>
        <end position="194"/>
    </location>
</feature>
<dbReference type="InterPro" id="IPR001818">
    <property type="entry name" value="Pept_M10_metallopeptidase"/>
</dbReference>
<proteinExistence type="predicted"/>
<evidence type="ECO:0000313" key="10">
    <source>
        <dbReference type="Proteomes" id="UP000005324"/>
    </source>
</evidence>
<dbReference type="InterPro" id="IPR024079">
    <property type="entry name" value="MetalloPept_cat_dom_sf"/>
</dbReference>
<evidence type="ECO:0000256" key="4">
    <source>
        <dbReference type="ARBA" id="ARBA00022723"/>
    </source>
</evidence>
<dbReference type="Proteomes" id="UP000005324">
    <property type="component" value="Unassembled WGS sequence"/>
</dbReference>
<evidence type="ECO:0000256" key="3">
    <source>
        <dbReference type="ARBA" id="ARBA00022670"/>
    </source>
</evidence>
<dbReference type="SMART" id="SM00235">
    <property type="entry name" value="ZnMc"/>
    <property type="match status" value="1"/>
</dbReference>
<evidence type="ECO:0000256" key="5">
    <source>
        <dbReference type="ARBA" id="ARBA00022737"/>
    </source>
</evidence>
<dbReference type="InterPro" id="IPR006026">
    <property type="entry name" value="Peptidase_Metallo"/>
</dbReference>
<dbReference type="EMBL" id="ADVL01000631">
    <property type="protein sequence ID" value="EFH10813.1"/>
    <property type="molecule type" value="Genomic_DNA"/>
</dbReference>
<keyword evidence="10" id="KW-1185">Reference proteome</keyword>
<dbReference type="Pfam" id="PF00413">
    <property type="entry name" value="Peptidase_M10"/>
    <property type="match status" value="1"/>
</dbReference>
<comment type="caution">
    <text evidence="9">The sequence shown here is derived from an EMBL/GenBank/DDBJ whole genome shotgun (WGS) entry which is preliminary data.</text>
</comment>
<dbReference type="SUPFAM" id="SSF55486">
    <property type="entry name" value="Metalloproteases ('zincins'), catalytic domain"/>
    <property type="match status" value="1"/>
</dbReference>
<evidence type="ECO:0000256" key="1">
    <source>
        <dbReference type="ARBA" id="ARBA00004613"/>
    </source>
</evidence>
<reference evidence="9 10" key="1">
    <citation type="submission" date="2010-04" db="EMBL/GenBank/DDBJ databases">
        <authorList>
            <person name="Qin X."/>
            <person name="Bachman B."/>
            <person name="Battles P."/>
            <person name="Bell A."/>
            <person name="Bess C."/>
            <person name="Bickham C."/>
            <person name="Chaboub L."/>
            <person name="Chen D."/>
            <person name="Coyle M."/>
            <person name="Deiros D.R."/>
            <person name="Dinh H."/>
            <person name="Forbes L."/>
            <person name="Fowler G."/>
            <person name="Francisco L."/>
            <person name="Fu Q."/>
            <person name="Gubbala S."/>
            <person name="Hale W."/>
            <person name="Han Y."/>
            <person name="Hemphill L."/>
            <person name="Highlander S.K."/>
            <person name="Hirani K."/>
            <person name="Hogues M."/>
            <person name="Jackson L."/>
            <person name="Jakkamsetti A."/>
            <person name="Javaid M."/>
            <person name="Jiang H."/>
            <person name="Korchina V."/>
            <person name="Kovar C."/>
            <person name="Lara F."/>
            <person name="Lee S."/>
            <person name="Mata R."/>
            <person name="Mathew T."/>
            <person name="Moen C."/>
            <person name="Morales K."/>
            <person name="Munidasa M."/>
            <person name="Nazareth L."/>
            <person name="Ngo R."/>
            <person name="Nguyen L."/>
            <person name="Okwuonu G."/>
            <person name="Ongeri F."/>
            <person name="Patil S."/>
            <person name="Petrosino J."/>
            <person name="Pham C."/>
            <person name="Pham P."/>
            <person name="Pu L.-L."/>
            <person name="Puazo M."/>
            <person name="Raj R."/>
            <person name="Reid J."/>
            <person name="Rouhana J."/>
            <person name="Saada N."/>
            <person name="Shang Y."/>
            <person name="Simmons D."/>
            <person name="Thornton R."/>
            <person name="Warren J."/>
            <person name="Weissenberger G."/>
            <person name="Zhang J."/>
            <person name="Zhang L."/>
            <person name="Zhou C."/>
            <person name="Zhu D."/>
            <person name="Muzny D."/>
            <person name="Worley K."/>
            <person name="Gibbs R."/>
        </authorList>
    </citation>
    <scope>NUCLEOTIDE SEQUENCE [LARGE SCALE GENOMIC DNA]</scope>
    <source>
        <strain evidence="9 10">ATCC 49957</strain>
    </source>
</reference>
<dbReference type="CDD" id="cd04277">
    <property type="entry name" value="ZnMc_serralysin_like"/>
    <property type="match status" value="1"/>
</dbReference>
<organism evidence="9 10">
    <name type="scientific">Pseudoroseomonas cervicalis ATCC 49957</name>
    <dbReference type="NCBI Taxonomy" id="525371"/>
    <lineage>
        <taxon>Bacteria</taxon>
        <taxon>Pseudomonadati</taxon>
        <taxon>Pseudomonadota</taxon>
        <taxon>Alphaproteobacteria</taxon>
        <taxon>Acetobacterales</taxon>
        <taxon>Roseomonadaceae</taxon>
        <taxon>Roseomonas</taxon>
    </lineage>
</organism>
<evidence type="ECO:0000256" key="2">
    <source>
        <dbReference type="ARBA" id="ARBA00022525"/>
    </source>
</evidence>
<dbReference type="InterPro" id="IPR011049">
    <property type="entry name" value="Serralysin-like_metalloprot_C"/>
</dbReference>
<name>D5RPF2_9PROT</name>
<protein>
    <submittedName>
        <fullName evidence="9">Type I secretion target GGXGXDXXX repeat (2 copies)</fullName>
    </submittedName>
</protein>
<sequence>MSLGFRVPGTGDRNIDAVLWGVRWKATELTYSFPEDADGYSGEEPNIDLAEFQPVTADLADAIRFILETQFPAVAQLTFREVAPGSDSMLTFGTLTSEETAHANIPRFSPDSYAGDIWFNQQQFNLAPIGSYAYFTAMHEIGHSLGLKHGHDGGSPVEYGVSTLPLTADRDSVEFSIMTYRPYTAANFEYYTIPDGSYPQTPMMYDIAALQYLYGANYETNAGDTVYRFDRDTGEMSVNGVGQGAPSANVILRTIWDGGGNDTYDFSNYEADLRIDLSPGGWTVLGTEQRATMGQMEVAQAHLYNALLYQDDPRSLIENAIGGSGDDTIFGNGADNRLEGGLGTNILDGRGGFDTAVIAAALTDITYSFEGRYLAFERPDEKGDLAIRIEAFAFSDGTVIRDDGFALLDDLYYYTQNHDIWLAGADAEAHYAASGWREGRDPNAFFSTAVYLAMNPDVAAAGIDPLQHYREFGWKELRDPSAAFDTGAYLARYTDVAAAGINPLEHYLAYGQAEGRLPLPVVGELNVIGFDASYYLLSNLDVLQAGLSAWGHYSTQGWREGRDPNAYFDTSLYLESNPDVAAAGMDPLQHYHESGWREGRTPSERFDGAAYLAAYADIAEGQYDPLLHFLKYGRDEGRLAFADMVA</sequence>
<dbReference type="GO" id="GO:0008237">
    <property type="term" value="F:metallopeptidase activity"/>
    <property type="evidence" value="ECO:0007669"/>
    <property type="project" value="InterPro"/>
</dbReference>
<evidence type="ECO:0000313" key="9">
    <source>
        <dbReference type="EMBL" id="EFH10813.1"/>
    </source>
</evidence>
<keyword evidence="7" id="KW-0862">Zinc</keyword>
<dbReference type="InterPro" id="IPR013858">
    <property type="entry name" value="Peptidase_M10B_C"/>
</dbReference>
<dbReference type="Gene3D" id="3.40.390.10">
    <property type="entry name" value="Collagenase (Catalytic Domain)"/>
    <property type="match status" value="1"/>
</dbReference>
<keyword evidence="2" id="KW-0964">Secreted</keyword>
<gene>
    <name evidence="9" type="ORF">HMPREF0731_2963</name>
</gene>
<dbReference type="InterPro" id="IPR034033">
    <property type="entry name" value="Serralysin-like"/>
</dbReference>
<evidence type="ECO:0000259" key="8">
    <source>
        <dbReference type="SMART" id="SM00235"/>
    </source>
</evidence>
<keyword evidence="4" id="KW-0479">Metal-binding</keyword>
<keyword evidence="3" id="KW-0645">Protease</keyword>
<evidence type="ECO:0000256" key="7">
    <source>
        <dbReference type="ARBA" id="ARBA00022833"/>
    </source>
</evidence>
<comment type="subcellular location">
    <subcellularLocation>
        <location evidence="1">Secreted</location>
    </subcellularLocation>
</comment>